<evidence type="ECO:0000256" key="1">
    <source>
        <dbReference type="SAM" id="Phobius"/>
    </source>
</evidence>
<feature type="transmembrane region" description="Helical" evidence="1">
    <location>
        <begin position="117"/>
        <end position="132"/>
    </location>
</feature>
<feature type="transmembrane region" description="Helical" evidence="1">
    <location>
        <begin position="228"/>
        <end position="247"/>
    </location>
</feature>
<dbReference type="RefSeq" id="WP_254758723.1">
    <property type="nucleotide sequence ID" value="NZ_JANCLT010000004.1"/>
</dbReference>
<protein>
    <submittedName>
        <fullName evidence="3">DUF418 domain-containing protein</fullName>
    </submittedName>
</protein>
<feature type="transmembrane region" description="Helical" evidence="1">
    <location>
        <begin position="329"/>
        <end position="348"/>
    </location>
</feature>
<dbReference type="PANTHER" id="PTHR30590">
    <property type="entry name" value="INNER MEMBRANE PROTEIN"/>
    <property type="match status" value="1"/>
</dbReference>
<keyword evidence="4" id="KW-1185">Reference proteome</keyword>
<dbReference type="InterPro" id="IPR007349">
    <property type="entry name" value="DUF418"/>
</dbReference>
<dbReference type="Pfam" id="PF04235">
    <property type="entry name" value="DUF418"/>
    <property type="match status" value="1"/>
</dbReference>
<feature type="transmembrane region" description="Helical" evidence="1">
    <location>
        <begin position="305"/>
        <end position="323"/>
    </location>
</feature>
<proteinExistence type="predicted"/>
<feature type="transmembrane region" description="Helical" evidence="1">
    <location>
        <begin position="262"/>
        <end position="284"/>
    </location>
</feature>
<dbReference type="PANTHER" id="PTHR30590:SF3">
    <property type="entry name" value="HYPOTHETICAL MEMBRANE SPANNING PROTEIN"/>
    <property type="match status" value="1"/>
</dbReference>
<feature type="transmembrane region" description="Helical" evidence="1">
    <location>
        <begin position="93"/>
        <end position="111"/>
    </location>
</feature>
<comment type="caution">
    <text evidence="3">The sequence shown here is derived from an EMBL/GenBank/DDBJ whole genome shotgun (WGS) entry which is preliminary data.</text>
</comment>
<dbReference type="AlphaFoldDB" id="A0AA41X8T6"/>
<evidence type="ECO:0000259" key="2">
    <source>
        <dbReference type="Pfam" id="PF04235"/>
    </source>
</evidence>
<organism evidence="3 4">
    <name type="scientific">Ectobacillus ponti</name>
    <dbReference type="NCBI Taxonomy" id="2961894"/>
    <lineage>
        <taxon>Bacteria</taxon>
        <taxon>Bacillati</taxon>
        <taxon>Bacillota</taxon>
        <taxon>Bacilli</taxon>
        <taxon>Bacillales</taxon>
        <taxon>Bacillaceae</taxon>
        <taxon>Ectobacillus</taxon>
    </lineage>
</organism>
<dbReference type="Proteomes" id="UP001156102">
    <property type="component" value="Unassembled WGS sequence"/>
</dbReference>
<reference evidence="3" key="1">
    <citation type="submission" date="2022-07" db="EMBL/GenBank/DDBJ databases">
        <authorList>
            <person name="Li W.-J."/>
            <person name="Deng Q.-Q."/>
        </authorList>
    </citation>
    <scope>NUCLEOTIDE SEQUENCE</scope>
    <source>
        <strain evidence="3">SYSU M60031</strain>
    </source>
</reference>
<keyword evidence="1" id="KW-0472">Membrane</keyword>
<dbReference type="InterPro" id="IPR052529">
    <property type="entry name" value="Bact_Transport_Assoc"/>
</dbReference>
<evidence type="ECO:0000313" key="4">
    <source>
        <dbReference type="Proteomes" id="UP001156102"/>
    </source>
</evidence>
<feature type="transmembrane region" description="Helical" evidence="1">
    <location>
        <begin position="197"/>
        <end position="216"/>
    </location>
</feature>
<accession>A0AA41X8T6</accession>
<sequence>MKIAEPVQERVQALDIIRGFAVFGIFLVNWPTLSGLESLNGQTVYSGTDAVVRLLYDMLVQTKFYTMFSFLFGLGFYIFMSRAEAKGASARTLFLRRLLLLFLFGALHYVLLWGGDILHSYAMAGLLLLLFYRCKPEALLVTGSVLLTLFVLFIFAVYGTVPLSHTVNEIKNPLAAWGGQIQYRWSYFLHGNMSNNIILLPETVGLFLLGLYAGKIKLFQRTREFDRTLCIVQSVSLVLALPCWYYMLRYYFSTESYNATAIFPWVLLSGKFLFIFYTVTLLRLTGRERWLRRLQPLAWAGRMALTNYIAQTIGTLLLFSLYLKLDGPLSLAASLVYCPLFYLLQIWWSRQWLSRFQYGPLEYLWRIGTYGRTFPIRKQESLPG</sequence>
<keyword evidence="1" id="KW-0812">Transmembrane</keyword>
<feature type="domain" description="DUF418" evidence="2">
    <location>
        <begin position="213"/>
        <end position="371"/>
    </location>
</feature>
<evidence type="ECO:0000313" key="3">
    <source>
        <dbReference type="EMBL" id="MCP8968809.1"/>
    </source>
</evidence>
<feature type="transmembrane region" description="Helical" evidence="1">
    <location>
        <begin position="64"/>
        <end position="81"/>
    </location>
</feature>
<feature type="transmembrane region" description="Helical" evidence="1">
    <location>
        <begin position="139"/>
        <end position="158"/>
    </location>
</feature>
<dbReference type="EMBL" id="JANCLT010000004">
    <property type="protein sequence ID" value="MCP8968809.1"/>
    <property type="molecule type" value="Genomic_DNA"/>
</dbReference>
<gene>
    <name evidence="3" type="ORF">NK662_09685</name>
</gene>
<name>A0AA41X8T6_9BACI</name>
<feature type="transmembrane region" description="Helical" evidence="1">
    <location>
        <begin position="12"/>
        <end position="30"/>
    </location>
</feature>
<keyword evidence="1" id="KW-1133">Transmembrane helix</keyword>